<sequence length="50" mass="5407">MDIIGGRLPTSVRRQRTDTVYAAKVSDLAAALNDPASRPEAVEILRGLIE</sequence>
<evidence type="ECO:0000313" key="2">
    <source>
        <dbReference type="Proteomes" id="UP000295484"/>
    </source>
</evidence>
<dbReference type="EMBL" id="SOEB01000032">
    <property type="protein sequence ID" value="TDX22169.1"/>
    <property type="molecule type" value="Genomic_DNA"/>
</dbReference>
<evidence type="ECO:0000313" key="1">
    <source>
        <dbReference type="EMBL" id="TDX22169.1"/>
    </source>
</evidence>
<dbReference type="AlphaFoldDB" id="A0A4R8F9I6"/>
<dbReference type="Proteomes" id="UP000295484">
    <property type="component" value="Unassembled WGS sequence"/>
</dbReference>
<comment type="caution">
    <text evidence="1">The sequence shown here is derived from an EMBL/GenBank/DDBJ whole genome shotgun (WGS) entry which is preliminary data.</text>
</comment>
<name>A0A4R8F9I6_9RHOB</name>
<feature type="non-terminal residue" evidence="1">
    <location>
        <position position="50"/>
    </location>
</feature>
<organism evidence="1 2">
    <name type="scientific">Rhodovulum visakhapatnamense</name>
    <dbReference type="NCBI Taxonomy" id="364297"/>
    <lineage>
        <taxon>Bacteria</taxon>
        <taxon>Pseudomonadati</taxon>
        <taxon>Pseudomonadota</taxon>
        <taxon>Alphaproteobacteria</taxon>
        <taxon>Rhodobacterales</taxon>
        <taxon>Paracoccaceae</taxon>
        <taxon>Rhodovulum</taxon>
    </lineage>
</organism>
<protein>
    <submittedName>
        <fullName evidence="1">Uncharacterized protein</fullName>
    </submittedName>
</protein>
<proteinExistence type="predicted"/>
<accession>A0A4R8F9I6</accession>
<reference evidence="1 2" key="1">
    <citation type="submission" date="2019-03" db="EMBL/GenBank/DDBJ databases">
        <title>Genomic Encyclopedia of Type Strains, Phase IV (KMG-IV): sequencing the most valuable type-strain genomes for metagenomic binning, comparative biology and taxonomic classification.</title>
        <authorList>
            <person name="Goeker M."/>
        </authorList>
    </citation>
    <scope>NUCLEOTIDE SEQUENCE [LARGE SCALE GENOMIC DNA]</scope>
    <source>
        <strain evidence="1 2">JA181</strain>
    </source>
</reference>
<gene>
    <name evidence="1" type="ORF">EV657_1321</name>
</gene>